<keyword evidence="2" id="KW-0175">Coiled coil</keyword>
<dbReference type="InterPro" id="IPR058647">
    <property type="entry name" value="BSH_CzcB-like"/>
</dbReference>
<feature type="domain" description="YknX-like C-terminal permuted SH3-like" evidence="5">
    <location>
        <begin position="334"/>
        <end position="402"/>
    </location>
</feature>
<dbReference type="Proteomes" id="UP000214688">
    <property type="component" value="Chromosome"/>
</dbReference>
<gene>
    <name evidence="6" type="ORF">CIG75_09200</name>
</gene>
<dbReference type="GO" id="GO:1990281">
    <property type="term" value="C:efflux pump complex"/>
    <property type="evidence" value="ECO:0007669"/>
    <property type="project" value="TreeGrafter"/>
</dbReference>
<dbReference type="RefSeq" id="WP_094236388.1">
    <property type="nucleotide sequence ID" value="NZ_CP022657.1"/>
</dbReference>
<name>A0A223D060_9BACL</name>
<feature type="domain" description="CzcB-like barrel-sandwich hybrid" evidence="4">
    <location>
        <begin position="63"/>
        <end position="243"/>
    </location>
</feature>
<dbReference type="OrthoDB" id="2380499at2"/>
<dbReference type="InterPro" id="IPR006143">
    <property type="entry name" value="RND_pump_MFP"/>
</dbReference>
<dbReference type="PROSITE" id="PS51257">
    <property type="entry name" value="PROKAR_LIPOPROTEIN"/>
    <property type="match status" value="1"/>
</dbReference>
<evidence type="ECO:0000256" key="1">
    <source>
        <dbReference type="ARBA" id="ARBA00009477"/>
    </source>
</evidence>
<protein>
    <submittedName>
        <fullName evidence="6">Uncharacterized protein</fullName>
    </submittedName>
</protein>
<keyword evidence="7" id="KW-1185">Reference proteome</keyword>
<dbReference type="InterPro" id="IPR058792">
    <property type="entry name" value="Beta-barrel_RND_2"/>
</dbReference>
<evidence type="ECO:0000259" key="4">
    <source>
        <dbReference type="Pfam" id="PF25973"/>
    </source>
</evidence>
<dbReference type="PANTHER" id="PTHR30469">
    <property type="entry name" value="MULTIDRUG RESISTANCE PROTEIN MDTA"/>
    <property type="match status" value="1"/>
</dbReference>
<reference evidence="6 7" key="1">
    <citation type="journal article" date="2015" name="Int. J. Syst. Evol. Microbiol.">
        <title>Tumebacillus algifaecis sp. nov., isolated from decomposing algal scum.</title>
        <authorList>
            <person name="Wu Y.F."/>
            <person name="Zhang B."/>
            <person name="Xing P."/>
            <person name="Wu Q.L."/>
            <person name="Liu S.J."/>
        </authorList>
    </citation>
    <scope>NUCLEOTIDE SEQUENCE [LARGE SCALE GENOMIC DNA]</scope>
    <source>
        <strain evidence="6 7">THMBR28</strain>
    </source>
</reference>
<dbReference type="EMBL" id="CP022657">
    <property type="protein sequence ID" value="ASS75139.1"/>
    <property type="molecule type" value="Genomic_DNA"/>
</dbReference>
<sequence length="409" mass="42927">MHPIVRTGCFTLSLSALLLTGCGTEQQPGAAPQATPVSAYSVTTRDIPETILLPGRVVAGNEVAVSASIPGQVQGISVQVGDRVEAGQLLATLNDTAASNSLAEAKRNVTSLETQLARLQNLGGVTPSGKLDQLQNQIRRRIDNLTDAAKAGALPTQAELIASGHELVNLQNELAKLQIESAVSESLNQLRPPLLQGLQMQVAQARQMVQAAEAQVTAARITSPIQGVVLAQNAAKGSPALPGAPMFSIGTVEQVEFEVFVDPNLVPRLQEGQAVAVQVGTQPIASTKLTIVSPALQPQTKSFTARTPLPNLQGVFKPGMIGQATVTLDPHHNVLAIPKAALLTDETGPFVLQIQNGTASIARLKLGYDNGTWVEVRSGLKNGDQVVYGGIERVQLGSPVKVIATEQPR</sequence>
<dbReference type="AlphaFoldDB" id="A0A223D060"/>
<proteinExistence type="inferred from homology"/>
<dbReference type="PANTHER" id="PTHR30469:SF15">
    <property type="entry name" value="HLYD FAMILY OF SECRETION PROTEINS"/>
    <property type="match status" value="1"/>
</dbReference>
<dbReference type="Pfam" id="PF25954">
    <property type="entry name" value="Beta-barrel_RND_2"/>
    <property type="match status" value="1"/>
</dbReference>
<organism evidence="6 7">
    <name type="scientific">Tumebacillus algifaecis</name>
    <dbReference type="NCBI Taxonomy" id="1214604"/>
    <lineage>
        <taxon>Bacteria</taxon>
        <taxon>Bacillati</taxon>
        <taxon>Bacillota</taxon>
        <taxon>Bacilli</taxon>
        <taxon>Bacillales</taxon>
        <taxon>Alicyclobacillaceae</taxon>
        <taxon>Tumebacillus</taxon>
    </lineage>
</organism>
<dbReference type="KEGG" id="tab:CIG75_09200"/>
<dbReference type="GO" id="GO:0015562">
    <property type="term" value="F:efflux transmembrane transporter activity"/>
    <property type="evidence" value="ECO:0007669"/>
    <property type="project" value="TreeGrafter"/>
</dbReference>
<feature type="coiled-coil region" evidence="2">
    <location>
        <begin position="102"/>
        <end position="222"/>
    </location>
</feature>
<comment type="similarity">
    <text evidence="1">Belongs to the membrane fusion protein (MFP) (TC 8.A.1) family.</text>
</comment>
<feature type="domain" description="CusB-like beta-barrel" evidence="3">
    <location>
        <begin position="265"/>
        <end position="326"/>
    </location>
</feature>
<evidence type="ECO:0000259" key="5">
    <source>
        <dbReference type="Pfam" id="PF25989"/>
    </source>
</evidence>
<dbReference type="InterPro" id="IPR058637">
    <property type="entry name" value="YknX-like_C"/>
</dbReference>
<evidence type="ECO:0000313" key="7">
    <source>
        <dbReference type="Proteomes" id="UP000214688"/>
    </source>
</evidence>
<dbReference type="Gene3D" id="2.40.30.170">
    <property type="match status" value="1"/>
</dbReference>
<dbReference type="Gene3D" id="2.40.50.100">
    <property type="match status" value="2"/>
</dbReference>
<dbReference type="Gene3D" id="2.40.420.20">
    <property type="match status" value="1"/>
</dbReference>
<evidence type="ECO:0000313" key="6">
    <source>
        <dbReference type="EMBL" id="ASS75139.1"/>
    </source>
</evidence>
<dbReference type="SUPFAM" id="SSF111369">
    <property type="entry name" value="HlyD-like secretion proteins"/>
    <property type="match status" value="2"/>
</dbReference>
<dbReference type="NCBIfam" id="TIGR01730">
    <property type="entry name" value="RND_mfp"/>
    <property type="match status" value="1"/>
</dbReference>
<evidence type="ECO:0000256" key="2">
    <source>
        <dbReference type="SAM" id="Coils"/>
    </source>
</evidence>
<dbReference type="Pfam" id="PF25989">
    <property type="entry name" value="YknX_C"/>
    <property type="match status" value="1"/>
</dbReference>
<dbReference type="Pfam" id="PF25973">
    <property type="entry name" value="BSH_CzcB"/>
    <property type="match status" value="1"/>
</dbReference>
<accession>A0A223D060</accession>
<evidence type="ECO:0000259" key="3">
    <source>
        <dbReference type="Pfam" id="PF25954"/>
    </source>
</evidence>